<evidence type="ECO:0000313" key="1">
    <source>
        <dbReference type="EMBL" id="PRH86157.1"/>
    </source>
</evidence>
<name>A0A2S9Q9Y1_9HYPH</name>
<dbReference type="Proteomes" id="UP000237682">
    <property type="component" value="Unassembled WGS sequence"/>
</dbReference>
<sequence>MPIARRRIAIPLRARVGRHASTGAQCQNWAEDQQIVIALLNLIPRNEGGAEAGITGRVVGGIASDALCSAILTFQKKYFPAHQTGFIEPTGAAIAKLEELAARPSPTPAAAPAGPWGVFQSKSVSKALREALANDHHLNHVEVVEILRATLQDGRVTQSELADLKMISEKSNTIMPRSKTMLERFVDQAGTMIAKWPFDVSSVQRSYAVGRACDFMRKLGRAQWPNLDRDEVGIGIIIRVAYPGTLDQNQTNLCGPAALVFNVLRDRPGTYAAFACDMYDKGEGVLYRLPIKPKADLRHAAPSSSDIAPVDWLTLASIRNSNDWAIHYDSTGGGFSGMTTPMELAYWFGQAGYTDVREDANFFRHQRDTDNMKEANRLLAAGYHVVLLIGSNMVDGHQTQSSDIRDDHWVVLQSEMKLENGEVRFHIYTWGNGYREVPLSGTLTLGDFLMNYYGYVAAKPY</sequence>
<protein>
    <submittedName>
        <fullName evidence="1">Uncharacterized protein</fullName>
    </submittedName>
</protein>
<dbReference type="RefSeq" id="WP_105863454.1">
    <property type="nucleotide sequence ID" value="NZ_PUEJ01000006.1"/>
</dbReference>
<gene>
    <name evidence="1" type="ORF">C5L14_18070</name>
</gene>
<dbReference type="OrthoDB" id="8177309at2"/>
<dbReference type="AlphaFoldDB" id="A0A2S9Q9Y1"/>
<evidence type="ECO:0000313" key="2">
    <source>
        <dbReference type="Proteomes" id="UP000237682"/>
    </source>
</evidence>
<organism evidence="1 2">
    <name type="scientific">Labrys okinawensis</name>
    <dbReference type="NCBI Taxonomy" id="346911"/>
    <lineage>
        <taxon>Bacteria</taxon>
        <taxon>Pseudomonadati</taxon>
        <taxon>Pseudomonadota</taxon>
        <taxon>Alphaproteobacteria</taxon>
        <taxon>Hyphomicrobiales</taxon>
        <taxon>Xanthobacteraceae</taxon>
        <taxon>Labrys</taxon>
    </lineage>
</organism>
<dbReference type="EMBL" id="PUEJ01000006">
    <property type="protein sequence ID" value="PRH86157.1"/>
    <property type="molecule type" value="Genomic_DNA"/>
</dbReference>
<proteinExistence type="predicted"/>
<comment type="caution">
    <text evidence="1">The sequence shown here is derived from an EMBL/GenBank/DDBJ whole genome shotgun (WGS) entry which is preliminary data.</text>
</comment>
<accession>A0A2S9Q9Y1</accession>
<reference evidence="1 2" key="1">
    <citation type="submission" date="2018-02" db="EMBL/GenBank/DDBJ databases">
        <title>Whole genome sequencing of endophytic bacterium.</title>
        <authorList>
            <person name="Eedara R."/>
            <person name="Podile A.R."/>
        </authorList>
    </citation>
    <scope>NUCLEOTIDE SEQUENCE [LARGE SCALE GENOMIC DNA]</scope>
    <source>
        <strain evidence="1 2">RP1T</strain>
    </source>
</reference>
<keyword evidence="2" id="KW-1185">Reference proteome</keyword>